<dbReference type="EnsemblMetazoa" id="ACHR014196-RA">
    <property type="protein sequence ID" value="ACHR014196-PA"/>
    <property type="gene ID" value="ACHR014196"/>
</dbReference>
<evidence type="ECO:0000313" key="1">
    <source>
        <dbReference type="EnsemblMetazoa" id="ACHR014196-PA"/>
    </source>
</evidence>
<reference evidence="1" key="2">
    <citation type="submission" date="2020-05" db="UniProtKB">
        <authorList>
            <consortium name="EnsemblMetazoa"/>
        </authorList>
    </citation>
    <scope>IDENTIFICATION</scope>
    <source>
        <strain evidence="1">ACHKN1017</strain>
    </source>
</reference>
<keyword evidence="2" id="KW-1185">Reference proteome</keyword>
<dbReference type="Proteomes" id="UP000075881">
    <property type="component" value="Unassembled WGS sequence"/>
</dbReference>
<evidence type="ECO:0000313" key="2">
    <source>
        <dbReference type="Proteomes" id="UP000075881"/>
    </source>
</evidence>
<sequence>MMSVSFVRHSIPRDAPDLVVTVVACMNIPFPNKSLFSIVFEIKYMF</sequence>
<organism evidence="1 2">
    <name type="scientific">Anopheles christyi</name>
    <dbReference type="NCBI Taxonomy" id="43041"/>
    <lineage>
        <taxon>Eukaryota</taxon>
        <taxon>Metazoa</taxon>
        <taxon>Ecdysozoa</taxon>
        <taxon>Arthropoda</taxon>
        <taxon>Hexapoda</taxon>
        <taxon>Insecta</taxon>
        <taxon>Pterygota</taxon>
        <taxon>Neoptera</taxon>
        <taxon>Endopterygota</taxon>
        <taxon>Diptera</taxon>
        <taxon>Nematocera</taxon>
        <taxon>Culicoidea</taxon>
        <taxon>Culicidae</taxon>
        <taxon>Anophelinae</taxon>
        <taxon>Anopheles</taxon>
    </lineage>
</organism>
<reference evidence="2" key="1">
    <citation type="submission" date="2013-03" db="EMBL/GenBank/DDBJ databases">
        <title>The Genome Sequence of Anopheles christyi ACHKN1017.</title>
        <authorList>
            <consortium name="The Broad Institute Genomics Platform"/>
            <person name="Neafsey D.E."/>
            <person name="Besansky N."/>
            <person name="Walker B."/>
            <person name="Young S.K."/>
            <person name="Zeng Q."/>
            <person name="Gargeya S."/>
            <person name="Fitzgerald M."/>
            <person name="Haas B."/>
            <person name="Abouelleil A."/>
            <person name="Allen A.W."/>
            <person name="Alvarado L."/>
            <person name="Arachchi H.M."/>
            <person name="Berlin A.M."/>
            <person name="Chapman S.B."/>
            <person name="Gainer-Dewar J."/>
            <person name="Goldberg J."/>
            <person name="Griggs A."/>
            <person name="Gujja S."/>
            <person name="Hansen M."/>
            <person name="Howarth C."/>
            <person name="Imamovic A."/>
            <person name="Ireland A."/>
            <person name="Larimer J."/>
            <person name="McCowan C."/>
            <person name="Murphy C."/>
            <person name="Pearson M."/>
            <person name="Poon T.W."/>
            <person name="Priest M."/>
            <person name="Roberts A."/>
            <person name="Saif S."/>
            <person name="Shea T."/>
            <person name="Sisk P."/>
            <person name="Sykes S."/>
            <person name="Wortman J."/>
            <person name="Nusbaum C."/>
            <person name="Birren B."/>
        </authorList>
    </citation>
    <scope>NUCLEOTIDE SEQUENCE [LARGE SCALE GENOMIC DNA]</scope>
    <source>
        <strain evidence="2">ACHKN1017</strain>
    </source>
</reference>
<dbReference type="VEuPathDB" id="VectorBase:ACHR014196"/>
<dbReference type="AlphaFoldDB" id="A0A182KIA6"/>
<accession>A0A182KIA6</accession>
<protein>
    <submittedName>
        <fullName evidence="1">Uncharacterized protein</fullName>
    </submittedName>
</protein>
<name>A0A182KIA6_9DIPT</name>
<proteinExistence type="predicted"/>